<evidence type="ECO:0000256" key="2">
    <source>
        <dbReference type="ARBA" id="ARBA00002284"/>
    </source>
</evidence>
<dbReference type="CDD" id="cd00641">
    <property type="entry name" value="GTP_cyclohydro2"/>
    <property type="match status" value="1"/>
</dbReference>
<feature type="binding site" evidence="15">
    <location>
        <begin position="139"/>
        <end position="143"/>
    </location>
    <ligand>
        <name>D-ribulose 5-phosphate</name>
        <dbReference type="ChEBI" id="CHEBI:58121"/>
    </ligand>
</feature>
<keyword evidence="15" id="KW-0464">Manganese</keyword>
<keyword evidence="7 15" id="KW-0686">Riboflavin biosynthesis</keyword>
<feature type="site" description="Essential for catalytic activity" evidence="15">
    <location>
        <position position="163"/>
    </location>
</feature>
<evidence type="ECO:0000256" key="7">
    <source>
        <dbReference type="ARBA" id="ARBA00022619"/>
    </source>
</evidence>
<evidence type="ECO:0000313" key="17">
    <source>
        <dbReference type="EMBL" id="NHN87936.1"/>
    </source>
</evidence>
<evidence type="ECO:0000256" key="12">
    <source>
        <dbReference type="ARBA" id="ARBA00023134"/>
    </source>
</evidence>
<dbReference type="PANTHER" id="PTHR21327">
    <property type="entry name" value="GTP CYCLOHYDROLASE II-RELATED"/>
    <property type="match status" value="1"/>
</dbReference>
<dbReference type="EC" id="3.5.4.25" evidence="14"/>
<comment type="catalytic activity">
    <reaction evidence="13 14">
        <text>GTP + 4 H2O = 2,5-diamino-6-hydroxy-4-(5-phosphoribosylamino)-pyrimidine + formate + 2 phosphate + 3 H(+)</text>
        <dbReference type="Rhea" id="RHEA:23704"/>
        <dbReference type="ChEBI" id="CHEBI:15377"/>
        <dbReference type="ChEBI" id="CHEBI:15378"/>
        <dbReference type="ChEBI" id="CHEBI:15740"/>
        <dbReference type="ChEBI" id="CHEBI:37565"/>
        <dbReference type="ChEBI" id="CHEBI:43474"/>
        <dbReference type="ChEBI" id="CHEBI:58614"/>
        <dbReference type="EC" id="3.5.4.25"/>
    </reaction>
</comment>
<feature type="binding site" evidence="14">
    <location>
        <begin position="313"/>
        <end position="315"/>
    </location>
    <ligand>
        <name>GTP</name>
        <dbReference type="ChEBI" id="CHEBI:37565"/>
    </ligand>
</feature>
<dbReference type="EC" id="4.1.99.12" evidence="15"/>
<comment type="subunit">
    <text evidence="15">Homodimer.</text>
</comment>
<comment type="function">
    <text evidence="2 15">Catalyzes the conversion of D-ribulose 5-phosphate to formate and 3,4-dihydroxy-2-butanone 4-phosphate.</text>
</comment>
<evidence type="ECO:0000256" key="5">
    <source>
        <dbReference type="ARBA" id="ARBA00005520"/>
    </source>
</evidence>
<name>A0ABX0JZF6_9PROT</name>
<dbReference type="Gene3D" id="3.40.50.10990">
    <property type="entry name" value="GTP cyclohydrolase II"/>
    <property type="match status" value="1"/>
</dbReference>
<feature type="binding site" evidence="15">
    <location>
        <position position="27"/>
    </location>
    <ligand>
        <name>Mg(2+)</name>
        <dbReference type="ChEBI" id="CHEBI:18420"/>
        <label>1</label>
    </ligand>
</feature>
<evidence type="ECO:0000256" key="4">
    <source>
        <dbReference type="ARBA" id="ARBA00004904"/>
    </source>
</evidence>
<dbReference type="InterPro" id="IPR000926">
    <property type="entry name" value="RibA"/>
</dbReference>
<feature type="binding site" evidence="14">
    <location>
        <position position="375"/>
    </location>
    <ligand>
        <name>GTP</name>
        <dbReference type="ChEBI" id="CHEBI:37565"/>
    </ligand>
</feature>
<feature type="binding site" evidence="14">
    <location>
        <position position="287"/>
    </location>
    <ligand>
        <name>Zn(2+)</name>
        <dbReference type="ChEBI" id="CHEBI:29105"/>
        <note>catalytic</note>
    </ligand>
</feature>
<dbReference type="InterPro" id="IPR032677">
    <property type="entry name" value="GTP_cyclohydro_II"/>
</dbReference>
<feature type="binding site" evidence="14">
    <location>
        <position position="290"/>
    </location>
    <ligand>
        <name>GTP</name>
        <dbReference type="ChEBI" id="CHEBI:37565"/>
    </ligand>
</feature>
<evidence type="ECO:0000313" key="18">
    <source>
        <dbReference type="Proteomes" id="UP000631653"/>
    </source>
</evidence>
<dbReference type="PIRSF" id="PIRSF001259">
    <property type="entry name" value="RibA"/>
    <property type="match status" value="1"/>
</dbReference>
<feature type="domain" description="GTP cyclohydrolase II" evidence="16">
    <location>
        <begin position="225"/>
        <end position="390"/>
    </location>
</feature>
<comment type="similarity">
    <text evidence="14">Belongs to the GTP cyclohydrolase II family.</text>
</comment>
<dbReference type="PANTHER" id="PTHR21327:SF18">
    <property type="entry name" value="3,4-DIHYDROXY-2-BUTANONE 4-PHOSPHATE SYNTHASE"/>
    <property type="match status" value="1"/>
</dbReference>
<evidence type="ECO:0000256" key="8">
    <source>
        <dbReference type="ARBA" id="ARBA00022723"/>
    </source>
</evidence>
<comment type="cofactor">
    <cofactor evidence="15">
        <name>Mg(2+)</name>
        <dbReference type="ChEBI" id="CHEBI:18420"/>
    </cofactor>
    <cofactor evidence="15">
        <name>Mn(2+)</name>
        <dbReference type="ChEBI" id="CHEBI:29035"/>
    </cofactor>
    <text evidence="15">Binds 2 divalent metal cations per subunit. Magnesium or manganese.</text>
</comment>
<dbReference type="InterPro" id="IPR017945">
    <property type="entry name" value="DHBP_synth_RibB-like_a/b_dom"/>
</dbReference>
<comment type="catalytic activity">
    <reaction evidence="1 15">
        <text>D-ribulose 5-phosphate = (2S)-2-hydroxy-3-oxobutyl phosphate + formate + H(+)</text>
        <dbReference type="Rhea" id="RHEA:18457"/>
        <dbReference type="ChEBI" id="CHEBI:15378"/>
        <dbReference type="ChEBI" id="CHEBI:15740"/>
        <dbReference type="ChEBI" id="CHEBI:58121"/>
        <dbReference type="ChEBI" id="CHEBI:58830"/>
        <dbReference type="EC" id="4.1.99.12"/>
    </reaction>
</comment>
<keyword evidence="18" id="KW-1185">Reference proteome</keyword>
<feature type="binding site" evidence="14">
    <location>
        <position position="335"/>
    </location>
    <ligand>
        <name>GTP</name>
        <dbReference type="ChEBI" id="CHEBI:37565"/>
    </ligand>
</feature>
<sequence length="432" mass="46323">MSLSLKRAIEAIREGRMVIMVDDEDRENEGDLVMAAEFMTPAAMNFMVTHGRGLVCLPLTPERVEQLGLPMMVQVNNAPRSTAFTVSIEATEGVTTGISAHDRARTVLAAVAADAKPADLVSPGHIFPLRAMPGGVLERDGHTEGSIDIARLAGCAPSAVICEILSEDGTMARRPELEVFGRKHNLPIISIAELTAWVREHGVDPVSTQNLADTLVTSTVVAELAQAQLPSVYGGEDLVIHAFRDAEGVEHVALVKGDPTGKGSVPLVRMHSECVTGDALGSMRCDCGAQLHAALREIGKAESGVLLYVRGHEGRGIGLGNKIRAYALQDRGLDTIDANHRLGFETDERDWSAAAAILRDLGVTTLDLMTNNPAKVTALQERGFTVRERIGLEVEPTAFNRAYLAAKRQRMGHTLRAESVVSPLPVSSISAR</sequence>
<keyword evidence="12 14" id="KW-0342">GTP-binding</keyword>
<comment type="cofactor">
    <cofactor evidence="14">
        <name>Zn(2+)</name>
        <dbReference type="ChEBI" id="CHEBI:29105"/>
    </cofactor>
    <text evidence="14">Binds 1 zinc ion per subunit.</text>
</comment>
<evidence type="ECO:0000256" key="13">
    <source>
        <dbReference type="ARBA" id="ARBA00049295"/>
    </source>
</evidence>
<feature type="binding site" evidence="15">
    <location>
        <position position="142"/>
    </location>
    <ligand>
        <name>Mg(2+)</name>
        <dbReference type="ChEBI" id="CHEBI:18420"/>
        <label>2</label>
    </ligand>
</feature>
<evidence type="ECO:0000256" key="1">
    <source>
        <dbReference type="ARBA" id="ARBA00000141"/>
    </source>
</evidence>
<evidence type="ECO:0000256" key="14">
    <source>
        <dbReference type="HAMAP-Rule" id="MF_00179"/>
    </source>
</evidence>
<feature type="binding site" evidence="15">
    <location>
        <begin position="26"/>
        <end position="27"/>
    </location>
    <ligand>
        <name>D-ribulose 5-phosphate</name>
        <dbReference type="ChEBI" id="CHEBI:58121"/>
    </ligand>
</feature>
<feature type="binding site" evidence="14">
    <location>
        <position position="370"/>
    </location>
    <ligand>
        <name>GTP</name>
        <dbReference type="ChEBI" id="CHEBI:37565"/>
    </ligand>
</feature>
<dbReference type="Gene3D" id="3.90.870.10">
    <property type="entry name" value="DHBP synthase"/>
    <property type="match status" value="1"/>
</dbReference>
<keyword evidence="10 14" id="KW-0378">Hydrolase</keyword>
<comment type="function">
    <text evidence="14">Catalyzes the conversion of GTP to 2,5-diamino-6-ribosylamino-4(3H)-pyrimidinone 5'-phosphate (DARP), formate and pyrophosphate.</text>
</comment>
<dbReference type="EMBL" id="WOSY01000003">
    <property type="protein sequence ID" value="NHN87936.1"/>
    <property type="molecule type" value="Genomic_DNA"/>
</dbReference>
<evidence type="ECO:0000256" key="3">
    <source>
        <dbReference type="ARBA" id="ARBA00004853"/>
    </source>
</evidence>
<evidence type="ECO:0000256" key="9">
    <source>
        <dbReference type="ARBA" id="ARBA00022741"/>
    </source>
</evidence>
<dbReference type="HAMAP" id="MF_00180">
    <property type="entry name" value="RibB"/>
    <property type="match status" value="1"/>
</dbReference>
<comment type="similarity">
    <text evidence="15">Belongs to the DHBP synthase family.</text>
</comment>
<evidence type="ECO:0000256" key="15">
    <source>
        <dbReference type="HAMAP-Rule" id="MF_00180"/>
    </source>
</evidence>
<evidence type="ECO:0000256" key="10">
    <source>
        <dbReference type="ARBA" id="ARBA00022801"/>
    </source>
</evidence>
<keyword evidence="8 15" id="KW-0479">Metal-binding</keyword>
<comment type="caution">
    <text evidence="17">The sequence shown here is derived from an EMBL/GenBank/DDBJ whole genome shotgun (WGS) entry which is preliminary data.</text>
</comment>
<dbReference type="NCBIfam" id="TIGR00505">
    <property type="entry name" value="ribA"/>
    <property type="match status" value="1"/>
</dbReference>
<accession>A0ABX0JZF6</accession>
<reference evidence="17 18" key="1">
    <citation type="journal article" date="2020" name="Int. J. Syst. Evol. Microbiol.">
        <title>Novel acetic acid bacteria from cider fermentations: Acetobacter conturbans sp. nov. and Acetobacter fallax sp. nov.</title>
        <authorList>
            <person name="Sombolestani A.S."/>
            <person name="Cleenwerck I."/>
            <person name="Cnockaert M."/>
            <person name="Borremans W."/>
            <person name="Wieme A.D."/>
            <person name="De Vuyst L."/>
            <person name="Vandamme P."/>
        </authorList>
    </citation>
    <scope>NUCLEOTIDE SEQUENCE [LARGE SCALE GENOMIC DNA]</scope>
    <source>
        <strain evidence="17 18">LMG 1627</strain>
    </source>
</reference>
<feature type="binding site" evidence="14">
    <location>
        <position position="274"/>
    </location>
    <ligand>
        <name>Zn(2+)</name>
        <dbReference type="ChEBI" id="CHEBI:29105"/>
        <note>catalytic</note>
    </ligand>
</feature>
<dbReference type="InterPro" id="IPR036144">
    <property type="entry name" value="RibA-like_sf"/>
</dbReference>
<evidence type="ECO:0000259" key="16">
    <source>
        <dbReference type="Pfam" id="PF00925"/>
    </source>
</evidence>
<dbReference type="InterPro" id="IPR000422">
    <property type="entry name" value="DHBP_synthase_RibB"/>
</dbReference>
<dbReference type="SUPFAM" id="SSF55821">
    <property type="entry name" value="YrdC/RibB"/>
    <property type="match status" value="1"/>
</dbReference>
<comment type="similarity">
    <text evidence="6">In the C-terminal section; belongs to the GTP cyclohydrolase II family.</text>
</comment>
<dbReference type="RefSeq" id="WP_173569285.1">
    <property type="nucleotide sequence ID" value="NZ_WOSY01000003.1"/>
</dbReference>
<evidence type="ECO:0000256" key="11">
    <source>
        <dbReference type="ARBA" id="ARBA00022833"/>
    </source>
</evidence>
<keyword evidence="11 14" id="KW-0862">Zinc</keyword>
<dbReference type="SUPFAM" id="SSF142695">
    <property type="entry name" value="RibA-like"/>
    <property type="match status" value="1"/>
</dbReference>
<dbReference type="GO" id="GO:0008686">
    <property type="term" value="F:3,4-dihydroxy-2-butanone-4-phosphate synthase activity"/>
    <property type="evidence" value="ECO:0007669"/>
    <property type="project" value="UniProtKB-EC"/>
</dbReference>
<comment type="similarity">
    <text evidence="5">In the N-terminal section; belongs to the DHBP synthase family.</text>
</comment>
<protein>
    <recommendedName>
        <fullName evidence="14 15">Multifunctional fusion protein</fullName>
    </recommendedName>
    <domain>
        <recommendedName>
            <fullName evidence="14">GTP cyclohydrolase-2</fullName>
            <ecNumber evidence="14">3.5.4.25</ecNumber>
        </recommendedName>
        <alternativeName>
            <fullName evidence="14">GTP cyclohydrolase II</fullName>
        </alternativeName>
    </domain>
    <domain>
        <recommendedName>
            <fullName evidence="15">3,4-dihydroxy-2-butanone 4-phosphate synthase</fullName>
            <shortName evidence="15">DHBP synthase</shortName>
            <ecNumber evidence="15">4.1.99.12</ecNumber>
        </recommendedName>
    </domain>
</protein>
<keyword evidence="15" id="KW-0460">Magnesium</keyword>
<gene>
    <name evidence="15 17" type="primary">ribB</name>
    <name evidence="14" type="synonym">ribA</name>
    <name evidence="17" type="ORF">GOB81_04735</name>
</gene>
<keyword evidence="15 17" id="KW-0456">Lyase</keyword>
<feature type="binding site" evidence="14">
    <location>
        <position position="285"/>
    </location>
    <ligand>
        <name>Zn(2+)</name>
        <dbReference type="ChEBI" id="CHEBI:29105"/>
        <note>catalytic</note>
    </ligand>
</feature>
<feature type="binding site" evidence="15">
    <location>
        <position position="27"/>
    </location>
    <ligand>
        <name>Mg(2+)</name>
        <dbReference type="ChEBI" id="CHEBI:18420"/>
        <label>2</label>
    </ligand>
</feature>
<comment type="pathway">
    <text evidence="4 15">Cofactor biosynthesis; riboflavin biosynthesis; 2-hydroxy-3-oxobutyl phosphate from D-ribulose 5-phosphate: step 1/1.</text>
</comment>
<dbReference type="Pfam" id="PF00926">
    <property type="entry name" value="DHBP_synthase"/>
    <property type="match status" value="1"/>
</dbReference>
<feature type="active site" description="Nucleophile" evidence="14">
    <location>
        <position position="349"/>
    </location>
</feature>
<feature type="site" description="Essential for catalytic activity" evidence="15">
    <location>
        <position position="125"/>
    </location>
</feature>
<feature type="binding site" evidence="15">
    <location>
        <position position="31"/>
    </location>
    <ligand>
        <name>D-ribulose 5-phosphate</name>
        <dbReference type="ChEBI" id="CHEBI:58121"/>
    </ligand>
</feature>
<feature type="active site" description="Proton acceptor" evidence="14">
    <location>
        <position position="347"/>
    </location>
</feature>
<comment type="pathway">
    <text evidence="3 14">Cofactor biosynthesis; riboflavin biosynthesis; 5-amino-6-(D-ribitylamino)uracil from GTP: step 1/4.</text>
</comment>
<dbReference type="HAMAP" id="MF_00179">
    <property type="entry name" value="RibA"/>
    <property type="match status" value="1"/>
</dbReference>
<dbReference type="NCBIfam" id="NF001591">
    <property type="entry name" value="PRK00393.1"/>
    <property type="match status" value="1"/>
</dbReference>
<proteinExistence type="inferred from homology"/>
<organism evidence="17 18">
    <name type="scientific">Acetobacter conturbans</name>
    <dbReference type="NCBI Taxonomy" id="1737472"/>
    <lineage>
        <taxon>Bacteria</taxon>
        <taxon>Pseudomonadati</taxon>
        <taxon>Pseudomonadota</taxon>
        <taxon>Alphaproteobacteria</taxon>
        <taxon>Acetobacterales</taxon>
        <taxon>Acetobacteraceae</taxon>
        <taxon>Acetobacter</taxon>
    </lineage>
</organism>
<dbReference type="Proteomes" id="UP000631653">
    <property type="component" value="Unassembled WGS sequence"/>
</dbReference>
<dbReference type="NCBIfam" id="TIGR00506">
    <property type="entry name" value="ribB"/>
    <property type="match status" value="1"/>
</dbReference>
<evidence type="ECO:0000256" key="6">
    <source>
        <dbReference type="ARBA" id="ARBA00008976"/>
    </source>
</evidence>
<feature type="binding site" evidence="14">
    <location>
        <begin position="269"/>
        <end position="273"/>
    </location>
    <ligand>
        <name>GTP</name>
        <dbReference type="ChEBI" id="CHEBI:37565"/>
    </ligand>
</feature>
<keyword evidence="9 14" id="KW-0547">Nucleotide-binding</keyword>
<dbReference type="Pfam" id="PF00925">
    <property type="entry name" value="GTP_cyclohydro2"/>
    <property type="match status" value="1"/>
</dbReference>